<evidence type="ECO:0000313" key="2">
    <source>
        <dbReference type="Proteomes" id="UP000182985"/>
    </source>
</evidence>
<proteinExistence type="predicted"/>
<dbReference type="Proteomes" id="UP000182985">
    <property type="component" value="Unassembled WGS sequence"/>
</dbReference>
<sequence length="62" mass="6954">MWADFGRLVGWRPTAMAVAIFIKSSDASARISSREFKHPHLLLGGGATKDLFDRRRMITPPI</sequence>
<accession>A0A1J6IES3</accession>
<keyword evidence="2" id="KW-1185">Reference proteome</keyword>
<name>A0A1J6IES3_9HYPH</name>
<comment type="caution">
    <text evidence="1">The sequence shown here is derived from an EMBL/GenBank/DDBJ whole genome shotgun (WGS) entry which is preliminary data.</text>
</comment>
<gene>
    <name evidence="1" type="ORF">BLA27_09700</name>
</gene>
<evidence type="ECO:0000313" key="1">
    <source>
        <dbReference type="EMBL" id="OIS93584.1"/>
    </source>
</evidence>
<dbReference type="EMBL" id="MOEC01000008">
    <property type="protein sequence ID" value="OIS93584.1"/>
    <property type="molecule type" value="Genomic_DNA"/>
</dbReference>
<protein>
    <submittedName>
        <fullName evidence="1">Uncharacterized protein</fullName>
    </submittedName>
</protein>
<dbReference type="AlphaFoldDB" id="A0A1J6IES3"/>
<reference evidence="1 2" key="1">
    <citation type="submission" date="2016-10" db="EMBL/GenBank/DDBJ databases">
        <title>The Draft Genome Sequence of the Potato Rhizosphere Bacteria Ochrobactrum sp. IPA7.2.</title>
        <authorList>
            <person name="Gogoleva N.E."/>
            <person name="Khlopko Y.A."/>
            <person name="Burygin G.L."/>
            <person name="Plotnikov A.O."/>
        </authorList>
    </citation>
    <scope>NUCLEOTIDE SEQUENCE [LARGE SCALE GENOMIC DNA]</scope>
    <source>
        <strain evidence="1 2">IPA7.2</strain>
    </source>
</reference>
<organism evidence="1 2">
    <name type="scientific">Brucella cytisi</name>
    <dbReference type="NCBI Taxonomy" id="407152"/>
    <lineage>
        <taxon>Bacteria</taxon>
        <taxon>Pseudomonadati</taxon>
        <taxon>Pseudomonadota</taxon>
        <taxon>Alphaproteobacteria</taxon>
        <taxon>Hyphomicrobiales</taxon>
        <taxon>Brucellaceae</taxon>
        <taxon>Brucella/Ochrobactrum group</taxon>
        <taxon>Brucella</taxon>
    </lineage>
</organism>